<feature type="region of interest" description="Disordered" evidence="1">
    <location>
        <begin position="151"/>
        <end position="179"/>
    </location>
</feature>
<reference evidence="3 4" key="1">
    <citation type="submission" date="2021-03" db="EMBL/GenBank/DDBJ databases">
        <title>Genomic Encyclopedia of Type Strains, Phase IV (KMG-IV): sequencing the most valuable type-strain genomes for metagenomic binning, comparative biology and taxonomic classification.</title>
        <authorList>
            <person name="Goeker M."/>
        </authorList>
    </citation>
    <scope>NUCLEOTIDE SEQUENCE [LARGE SCALE GENOMIC DNA]</scope>
    <source>
        <strain evidence="3 4">DSM 25790</strain>
    </source>
</reference>
<proteinExistence type="predicted"/>
<sequence>MSVKYNKKYRMTRFNPFYKKGGLYLISIIVLFISIGILTTIKPAYRFSSDTITRWTSDIDSSTFLYLMGTENRIFKEAFPKDKKLPKLSTTLFQIATNIKPSDPSSLLGQELPGFSSFGSKVIVAGEGTDYTNLAMESSPPLEDVLEDREAVLDEPSEEESDREDENKEANQSTGEKDTVFIYNTHTRESFLPHLPNVTDPNQAHHDEVNITKVSDRIAKKLKSNGIGTNVNNTDVMNILKEKEWEYGQSYDASRSIVEEAVASNKHLQYVFDIHRDSLPRDKTTKKINGESYAQILFVVGADYDDYEKNLAVATELNSLIEAKYPGLSKGVITKEGAGTNGIFNQDLSENALLIEFGGYENTFEELYRTADVVAEVFSDYYWDAEKVDAD</sequence>
<name>A0ABS4S674_9BACI</name>
<dbReference type="InterPro" id="IPR010897">
    <property type="entry name" value="Spore_II_P"/>
</dbReference>
<feature type="transmembrane region" description="Helical" evidence="2">
    <location>
        <begin position="21"/>
        <end position="41"/>
    </location>
</feature>
<organism evidence="3 4">
    <name type="scientific">Virgibacillus alimentarius</name>
    <dbReference type="NCBI Taxonomy" id="698769"/>
    <lineage>
        <taxon>Bacteria</taxon>
        <taxon>Bacillati</taxon>
        <taxon>Bacillota</taxon>
        <taxon>Bacilli</taxon>
        <taxon>Bacillales</taxon>
        <taxon>Bacillaceae</taxon>
        <taxon>Virgibacillus</taxon>
    </lineage>
</organism>
<evidence type="ECO:0000256" key="2">
    <source>
        <dbReference type="SAM" id="Phobius"/>
    </source>
</evidence>
<comment type="caution">
    <text evidence="3">The sequence shown here is derived from an EMBL/GenBank/DDBJ whole genome shotgun (WGS) entry which is preliminary data.</text>
</comment>
<dbReference type="NCBIfam" id="TIGR02867">
    <property type="entry name" value="spore_II_P"/>
    <property type="match status" value="1"/>
</dbReference>
<evidence type="ECO:0000313" key="4">
    <source>
        <dbReference type="Proteomes" id="UP001519294"/>
    </source>
</evidence>
<keyword evidence="2" id="KW-1133">Transmembrane helix</keyword>
<keyword evidence="4" id="KW-1185">Reference proteome</keyword>
<accession>A0ABS4S674</accession>
<evidence type="ECO:0000313" key="3">
    <source>
        <dbReference type="EMBL" id="MBP2256561.1"/>
    </source>
</evidence>
<feature type="compositionally biased region" description="Acidic residues" evidence="1">
    <location>
        <begin position="153"/>
        <end position="164"/>
    </location>
</feature>
<dbReference type="Pfam" id="PF07454">
    <property type="entry name" value="SpoIIP"/>
    <property type="match status" value="1"/>
</dbReference>
<dbReference type="EMBL" id="JAGIKX010000002">
    <property type="protein sequence ID" value="MBP2256561.1"/>
    <property type="molecule type" value="Genomic_DNA"/>
</dbReference>
<dbReference type="Proteomes" id="UP001519294">
    <property type="component" value="Unassembled WGS sequence"/>
</dbReference>
<gene>
    <name evidence="3" type="ORF">J2Z81_000494</name>
</gene>
<keyword evidence="2" id="KW-0812">Transmembrane</keyword>
<dbReference type="RefSeq" id="WP_051681370.1">
    <property type="nucleotide sequence ID" value="NZ_JAGIKX010000002.1"/>
</dbReference>
<keyword evidence="2" id="KW-0472">Membrane</keyword>
<evidence type="ECO:0000256" key="1">
    <source>
        <dbReference type="SAM" id="MobiDB-lite"/>
    </source>
</evidence>
<protein>
    <submittedName>
        <fullName evidence="3">Stage II sporulation protein P</fullName>
    </submittedName>
</protein>
<feature type="compositionally biased region" description="Basic and acidic residues" evidence="1">
    <location>
        <begin position="165"/>
        <end position="179"/>
    </location>
</feature>